<dbReference type="GO" id="GO:0008299">
    <property type="term" value="P:isoprenoid biosynthetic process"/>
    <property type="evidence" value="ECO:0007669"/>
    <property type="project" value="InterPro"/>
</dbReference>
<dbReference type="Gene3D" id="1.10.600.10">
    <property type="entry name" value="Farnesyl Diphosphate Synthase"/>
    <property type="match status" value="1"/>
</dbReference>
<evidence type="ECO:0000256" key="3">
    <source>
        <dbReference type="RuleBase" id="RU004466"/>
    </source>
</evidence>
<name>A0A7W7PJP8_9ACTN</name>
<dbReference type="RefSeq" id="WP_343069529.1">
    <property type="nucleotide sequence ID" value="NZ_JACHJH010000003.1"/>
</dbReference>
<dbReference type="CDD" id="cd00685">
    <property type="entry name" value="Trans_IPPS_HT"/>
    <property type="match status" value="1"/>
</dbReference>
<comment type="similarity">
    <text evidence="3">Belongs to the FPP/GGPP synthase family.</text>
</comment>
<comment type="caution">
    <text evidence="4">The sequence shown here is derived from an EMBL/GenBank/DDBJ whole genome shotgun (WGS) entry which is preliminary data.</text>
</comment>
<dbReference type="EC" id="2.5.1.10" evidence="4"/>
<organism evidence="4 5">
    <name type="scientific">Streptomyces olivoverticillatus</name>
    <dbReference type="NCBI Taxonomy" id="66427"/>
    <lineage>
        <taxon>Bacteria</taxon>
        <taxon>Bacillati</taxon>
        <taxon>Actinomycetota</taxon>
        <taxon>Actinomycetes</taxon>
        <taxon>Kitasatosporales</taxon>
        <taxon>Streptomycetaceae</taxon>
        <taxon>Streptomyces</taxon>
    </lineage>
</organism>
<evidence type="ECO:0000256" key="1">
    <source>
        <dbReference type="ARBA" id="ARBA00022723"/>
    </source>
</evidence>
<protein>
    <submittedName>
        <fullName evidence="4">Geranylgeranyl diphosphate synthase type I</fullName>
        <ecNumber evidence="4">2.5.1.1</ecNumber>
        <ecNumber evidence="4">2.5.1.10</ecNumber>
        <ecNumber evidence="4">2.5.1.29</ecNumber>
    </submittedName>
</protein>
<dbReference type="PROSITE" id="PS00723">
    <property type="entry name" value="POLYPRENYL_SYNTHASE_1"/>
    <property type="match status" value="1"/>
</dbReference>
<dbReference type="GO" id="GO:0004161">
    <property type="term" value="F:dimethylallyltranstransferase activity"/>
    <property type="evidence" value="ECO:0007669"/>
    <property type="project" value="UniProtKB-EC"/>
</dbReference>
<dbReference type="GO" id="GO:0004311">
    <property type="term" value="F:geranylgeranyl diphosphate synthase activity"/>
    <property type="evidence" value="ECO:0007669"/>
    <property type="project" value="UniProtKB-EC"/>
</dbReference>
<dbReference type="InterPro" id="IPR033749">
    <property type="entry name" value="Polyprenyl_synt_CS"/>
</dbReference>
<evidence type="ECO:0000256" key="2">
    <source>
        <dbReference type="ARBA" id="ARBA00022842"/>
    </source>
</evidence>
<dbReference type="InterPro" id="IPR000092">
    <property type="entry name" value="Polyprenyl_synt"/>
</dbReference>
<evidence type="ECO:0000313" key="5">
    <source>
        <dbReference type="Proteomes" id="UP000556084"/>
    </source>
</evidence>
<dbReference type="InterPro" id="IPR008949">
    <property type="entry name" value="Isoprenoid_synthase_dom_sf"/>
</dbReference>
<dbReference type="GO" id="GO:0004337">
    <property type="term" value="F:(2E,6E)-farnesyl diphosphate synthase activity"/>
    <property type="evidence" value="ECO:0007669"/>
    <property type="project" value="UniProtKB-EC"/>
</dbReference>
<dbReference type="Pfam" id="PF00348">
    <property type="entry name" value="polyprenyl_synt"/>
    <property type="match status" value="1"/>
</dbReference>
<accession>A0A7W7PJP8</accession>
<dbReference type="PANTHER" id="PTHR12001:SF86">
    <property type="entry name" value="GERANYLGERANYL DIPHOSPHATE SYNTHASE"/>
    <property type="match status" value="1"/>
</dbReference>
<dbReference type="EMBL" id="JACHJH010000003">
    <property type="protein sequence ID" value="MBB4893406.1"/>
    <property type="molecule type" value="Genomic_DNA"/>
</dbReference>
<keyword evidence="3 4" id="KW-0808">Transferase</keyword>
<dbReference type="AlphaFoldDB" id="A0A7W7PJP8"/>
<dbReference type="SFLD" id="SFLDS00005">
    <property type="entry name" value="Isoprenoid_Synthase_Type_I"/>
    <property type="match status" value="1"/>
</dbReference>
<dbReference type="EC" id="2.5.1.1" evidence="4"/>
<dbReference type="SUPFAM" id="SSF48576">
    <property type="entry name" value="Terpenoid synthases"/>
    <property type="match status" value="1"/>
</dbReference>
<dbReference type="Proteomes" id="UP000556084">
    <property type="component" value="Unassembled WGS sequence"/>
</dbReference>
<evidence type="ECO:0000313" key="4">
    <source>
        <dbReference type="EMBL" id="MBB4893406.1"/>
    </source>
</evidence>
<sequence>MTPQTTLEDRRASARDALERCQALVEPALKEAVGTLHPWPRRMAGYALGWCEADGSPAATAGGKGIRPALAVLGAEAAGAPEEAAVAAAVAVELVHTFTLVHDDIMDGDERRRHRDSAWKAFGTGPAVLAGDALFALAAETLARGGGARSGAAVGLLAAALRELVHGQADDLLFEDRPWTGPEAVTLPEYLAMAAGKTGSLLGCALALGPVLAGAHPPVVLALTEAGRLLGTAFQAVDDVLGTWGDPRATGKPVHGDLFRKKKTLPVLAALSASTPDSRELAALLSSPAPLTEATAHRAATLMERTGARTATLTQARTLIAAACDHLTSAPLAPGAADELMGLSEYLLARYV</sequence>
<gene>
    <name evidence="4" type="ORF">FHS39_002437</name>
</gene>
<keyword evidence="5" id="KW-1185">Reference proteome</keyword>
<keyword evidence="1" id="KW-0479">Metal-binding</keyword>
<keyword evidence="2" id="KW-0460">Magnesium</keyword>
<dbReference type="GO" id="GO:0046872">
    <property type="term" value="F:metal ion binding"/>
    <property type="evidence" value="ECO:0007669"/>
    <property type="project" value="UniProtKB-KW"/>
</dbReference>
<dbReference type="EC" id="2.5.1.29" evidence="4"/>
<proteinExistence type="inferred from homology"/>
<dbReference type="PANTHER" id="PTHR12001">
    <property type="entry name" value="GERANYLGERANYL PYROPHOSPHATE SYNTHASE"/>
    <property type="match status" value="1"/>
</dbReference>
<reference evidence="4 5" key="1">
    <citation type="submission" date="2020-08" db="EMBL/GenBank/DDBJ databases">
        <title>Genomic Encyclopedia of Type Strains, Phase III (KMG-III): the genomes of soil and plant-associated and newly described type strains.</title>
        <authorList>
            <person name="Whitman W."/>
        </authorList>
    </citation>
    <scope>NUCLEOTIDE SEQUENCE [LARGE SCALE GENOMIC DNA]</scope>
    <source>
        <strain evidence="4 5">CECT 3266</strain>
    </source>
</reference>